<evidence type="ECO:0000313" key="3">
    <source>
        <dbReference type="Proteomes" id="UP000183769"/>
    </source>
</evidence>
<feature type="transmembrane region" description="Helical" evidence="1">
    <location>
        <begin position="107"/>
        <end position="132"/>
    </location>
</feature>
<organism evidence="2 3">
    <name type="scientific">Halolamina pelagica</name>
    <dbReference type="NCBI Taxonomy" id="699431"/>
    <lineage>
        <taxon>Archaea</taxon>
        <taxon>Methanobacteriati</taxon>
        <taxon>Methanobacteriota</taxon>
        <taxon>Stenosarchaea group</taxon>
        <taxon>Halobacteria</taxon>
        <taxon>Halobacteriales</taxon>
        <taxon>Haloferacaceae</taxon>
    </lineage>
</organism>
<dbReference type="Pfam" id="PF12679">
    <property type="entry name" value="ABC2_membrane_2"/>
    <property type="match status" value="1"/>
</dbReference>
<accession>A0A1I5TF74</accession>
<dbReference type="GO" id="GO:0140359">
    <property type="term" value="F:ABC-type transporter activity"/>
    <property type="evidence" value="ECO:0007669"/>
    <property type="project" value="InterPro"/>
</dbReference>
<dbReference type="PANTHER" id="PTHR43471">
    <property type="entry name" value="ABC TRANSPORTER PERMEASE"/>
    <property type="match status" value="1"/>
</dbReference>
<gene>
    <name evidence="2" type="ORF">SAMN05216277_10957</name>
</gene>
<keyword evidence="1" id="KW-0812">Transmembrane</keyword>
<dbReference type="GO" id="GO:0005886">
    <property type="term" value="C:plasma membrane"/>
    <property type="evidence" value="ECO:0007669"/>
    <property type="project" value="UniProtKB-SubCell"/>
</dbReference>
<feature type="transmembrane region" description="Helical" evidence="1">
    <location>
        <begin position="56"/>
        <end position="80"/>
    </location>
</feature>
<feature type="transmembrane region" description="Helical" evidence="1">
    <location>
        <begin position="20"/>
        <end position="41"/>
    </location>
</feature>
<keyword evidence="1" id="KW-1133">Transmembrane helix</keyword>
<sequence length="297" mass="32054">MSWEAVARKDFQDAVRSRWLWVLSALSVLVFAGAAVGRLYVGGGNQQEAAAILRGFLFYLKQGTAIIIPLTALVVTYASITRERESGTIKLLLSLPHSRDDVVLGKFLGRSAVVTLPVLIGFVVALLALLPAASGLDILVYVQFALLTALLGVVFVGIAVGVSAAANTNQQALVGAGGLFAIFWFLWNFFVTGVNRAATDLFGLSTPDQFRLRLALKILNPIQAYKTLVDSLFMSDLEARIRMFSMLFGMIPNQQAARALGPELSPAFGDAVVLAAMLLWLVIPLAVGIVWFREAEL</sequence>
<dbReference type="PANTHER" id="PTHR43471:SF1">
    <property type="entry name" value="ABC TRANSPORTER PERMEASE PROTEIN NOSY-RELATED"/>
    <property type="match status" value="1"/>
</dbReference>
<proteinExistence type="predicted"/>
<keyword evidence="1" id="KW-0472">Membrane</keyword>
<evidence type="ECO:0000313" key="2">
    <source>
        <dbReference type="EMBL" id="SFP81712.1"/>
    </source>
</evidence>
<dbReference type="Proteomes" id="UP000183769">
    <property type="component" value="Unassembled WGS sequence"/>
</dbReference>
<dbReference type="RefSeq" id="WP_074878826.1">
    <property type="nucleotide sequence ID" value="NZ_FOXI01000009.1"/>
</dbReference>
<protein>
    <submittedName>
        <fullName evidence="2">ABC-2 type transport system permease protein</fullName>
    </submittedName>
</protein>
<dbReference type="OrthoDB" id="86287at2157"/>
<feature type="transmembrane region" description="Helical" evidence="1">
    <location>
        <begin position="138"/>
        <end position="160"/>
    </location>
</feature>
<feature type="transmembrane region" description="Helical" evidence="1">
    <location>
        <begin position="172"/>
        <end position="190"/>
    </location>
</feature>
<keyword evidence="3" id="KW-1185">Reference proteome</keyword>
<evidence type="ECO:0000256" key="1">
    <source>
        <dbReference type="SAM" id="Phobius"/>
    </source>
</evidence>
<dbReference type="EMBL" id="FOXI01000009">
    <property type="protein sequence ID" value="SFP81712.1"/>
    <property type="molecule type" value="Genomic_DNA"/>
</dbReference>
<reference evidence="3" key="1">
    <citation type="submission" date="2016-10" db="EMBL/GenBank/DDBJ databases">
        <authorList>
            <person name="Varghese N."/>
            <person name="Submissions S."/>
        </authorList>
    </citation>
    <scope>NUCLEOTIDE SEQUENCE [LARGE SCALE GENOMIC DNA]</scope>
    <source>
        <strain evidence="3">CGMCC 1.10329</strain>
    </source>
</reference>
<dbReference type="AlphaFoldDB" id="A0A1I5TF74"/>
<name>A0A1I5TF74_9EURY</name>
<feature type="transmembrane region" description="Helical" evidence="1">
    <location>
        <begin position="271"/>
        <end position="292"/>
    </location>
</feature>